<comment type="caution">
    <text evidence="3">The sequence shown here is derived from an EMBL/GenBank/DDBJ whole genome shotgun (WGS) entry which is preliminary data.</text>
</comment>
<sequence>MKKTIAVIGSAAALSFAGAGLAAAEEATDPTQGADATQTETDDTTGGALDEVETPAEVSDIAAQLCGTISAYDFLGSAEGVVPGLSGEACEANATAAVAAAFSGDISGAIDILRGIDAEIPGDDDETADAGSAELLGSLAGGDAEGDETADDTELPAFGS</sequence>
<feature type="compositionally biased region" description="Low complexity" evidence="1">
    <location>
        <begin position="129"/>
        <end position="142"/>
    </location>
</feature>
<feature type="region of interest" description="Disordered" evidence="1">
    <location>
        <begin position="25"/>
        <end position="48"/>
    </location>
</feature>
<dbReference type="AlphaFoldDB" id="A0AAE4QW90"/>
<feature type="region of interest" description="Disordered" evidence="1">
    <location>
        <begin position="121"/>
        <end position="160"/>
    </location>
</feature>
<accession>A0AAE4QW90</accession>
<dbReference type="Proteomes" id="UP001185873">
    <property type="component" value="Unassembled WGS sequence"/>
</dbReference>
<protein>
    <recommendedName>
        <fullName evidence="5">DUF732 domain-containing protein</fullName>
    </recommendedName>
</protein>
<evidence type="ECO:0000313" key="3">
    <source>
        <dbReference type="EMBL" id="MDV6299185.1"/>
    </source>
</evidence>
<reference evidence="3" key="1">
    <citation type="submission" date="2023-10" db="EMBL/GenBank/DDBJ databases">
        <title>Development of a sustainable strategy for remediation of hydrocarbon-contaminated territories based on the waste exchange concept.</title>
        <authorList>
            <person name="Krivoruchko A."/>
        </authorList>
    </citation>
    <scope>NUCLEOTIDE SEQUENCE</scope>
    <source>
        <strain evidence="3">IEGM 1175</strain>
    </source>
</reference>
<name>A0AAE4QW90_9ACTN</name>
<organism evidence="3 4">
    <name type="scientific">Dietzia maris</name>
    <dbReference type="NCBI Taxonomy" id="37915"/>
    <lineage>
        <taxon>Bacteria</taxon>
        <taxon>Bacillati</taxon>
        <taxon>Actinomycetota</taxon>
        <taxon>Actinomycetes</taxon>
        <taxon>Mycobacteriales</taxon>
        <taxon>Dietziaceae</taxon>
        <taxon>Dietzia</taxon>
    </lineage>
</organism>
<evidence type="ECO:0000313" key="4">
    <source>
        <dbReference type="Proteomes" id="UP001185873"/>
    </source>
</evidence>
<feature type="signal peptide" evidence="2">
    <location>
        <begin position="1"/>
        <end position="24"/>
    </location>
</feature>
<keyword evidence="2" id="KW-0732">Signal</keyword>
<feature type="chain" id="PRO_5042183236" description="DUF732 domain-containing protein" evidence="2">
    <location>
        <begin position="25"/>
        <end position="160"/>
    </location>
</feature>
<dbReference type="EMBL" id="JAWLKJ010000002">
    <property type="protein sequence ID" value="MDV6299185.1"/>
    <property type="molecule type" value="Genomic_DNA"/>
</dbReference>
<proteinExistence type="predicted"/>
<feature type="compositionally biased region" description="Acidic residues" evidence="1">
    <location>
        <begin position="144"/>
        <end position="154"/>
    </location>
</feature>
<evidence type="ECO:0000256" key="2">
    <source>
        <dbReference type="SAM" id="SignalP"/>
    </source>
</evidence>
<dbReference type="RefSeq" id="WP_317469734.1">
    <property type="nucleotide sequence ID" value="NZ_JAWLKJ010000002.1"/>
</dbReference>
<evidence type="ECO:0008006" key="5">
    <source>
        <dbReference type="Google" id="ProtNLM"/>
    </source>
</evidence>
<evidence type="ECO:0000256" key="1">
    <source>
        <dbReference type="SAM" id="MobiDB-lite"/>
    </source>
</evidence>
<gene>
    <name evidence="3" type="ORF">R3P82_08660</name>
</gene>